<protein>
    <submittedName>
        <fullName evidence="2">Uncharacterized protein</fullName>
    </submittedName>
</protein>
<dbReference type="Proteomes" id="UP000176803">
    <property type="component" value="Unassembled WGS sequence"/>
</dbReference>
<reference evidence="2 3" key="1">
    <citation type="journal article" date="2016" name="Nat. Commun.">
        <title>Thousands of microbial genomes shed light on interconnected biogeochemical processes in an aquifer system.</title>
        <authorList>
            <person name="Anantharaman K."/>
            <person name="Brown C.T."/>
            <person name="Hug L.A."/>
            <person name="Sharon I."/>
            <person name="Castelle C.J."/>
            <person name="Probst A.J."/>
            <person name="Thomas B.C."/>
            <person name="Singh A."/>
            <person name="Wilkins M.J."/>
            <person name="Karaoz U."/>
            <person name="Brodie E.L."/>
            <person name="Williams K.H."/>
            <person name="Hubbard S.S."/>
            <person name="Banfield J.F."/>
        </authorList>
    </citation>
    <scope>NUCLEOTIDE SEQUENCE [LARGE SCALE GENOMIC DNA]</scope>
</reference>
<proteinExistence type="predicted"/>
<evidence type="ECO:0000313" key="3">
    <source>
        <dbReference type="Proteomes" id="UP000176803"/>
    </source>
</evidence>
<evidence type="ECO:0000256" key="1">
    <source>
        <dbReference type="SAM" id="Phobius"/>
    </source>
</evidence>
<gene>
    <name evidence="2" type="ORF">A3F03_01150</name>
</gene>
<keyword evidence="1" id="KW-1133">Transmembrane helix</keyword>
<dbReference type="EMBL" id="MGAC01000027">
    <property type="protein sequence ID" value="OGK37914.1"/>
    <property type="molecule type" value="Genomic_DNA"/>
</dbReference>
<comment type="caution">
    <text evidence="2">The sequence shown here is derived from an EMBL/GenBank/DDBJ whole genome shotgun (WGS) entry which is preliminary data.</text>
</comment>
<name>A0A1F7I3E7_9BACT</name>
<keyword evidence="1" id="KW-0472">Membrane</keyword>
<accession>A0A1F7I3E7</accession>
<feature type="transmembrane region" description="Helical" evidence="1">
    <location>
        <begin position="40"/>
        <end position="61"/>
    </location>
</feature>
<organism evidence="2 3">
    <name type="scientific">Candidatus Roizmanbacteria bacterium RIFCSPHIGHO2_12_FULL_41_11</name>
    <dbReference type="NCBI Taxonomy" id="1802052"/>
    <lineage>
        <taxon>Bacteria</taxon>
        <taxon>Candidatus Roizmaniibacteriota</taxon>
    </lineage>
</organism>
<keyword evidence="1" id="KW-0812">Transmembrane</keyword>
<sequence>METVINFIKSFLRRLWILGYNEALIYDDNLKQTRTLTQRIIIWLGILSLVIAVLVVYYFFFRHLASSLLQR</sequence>
<evidence type="ECO:0000313" key="2">
    <source>
        <dbReference type="EMBL" id="OGK37914.1"/>
    </source>
</evidence>
<dbReference type="AlphaFoldDB" id="A0A1F7I3E7"/>